<comment type="caution">
    <text evidence="1">The sequence shown here is derived from an EMBL/GenBank/DDBJ whole genome shotgun (WGS) entry which is preliminary data.</text>
</comment>
<accession>A0ACA9L5Q4</accession>
<organism evidence="1 2">
    <name type="scientific">Cetraspora pellucida</name>
    <dbReference type="NCBI Taxonomy" id="1433469"/>
    <lineage>
        <taxon>Eukaryota</taxon>
        <taxon>Fungi</taxon>
        <taxon>Fungi incertae sedis</taxon>
        <taxon>Mucoromycota</taxon>
        <taxon>Glomeromycotina</taxon>
        <taxon>Glomeromycetes</taxon>
        <taxon>Diversisporales</taxon>
        <taxon>Gigasporaceae</taxon>
        <taxon>Cetraspora</taxon>
    </lineage>
</organism>
<evidence type="ECO:0000313" key="2">
    <source>
        <dbReference type="Proteomes" id="UP000789366"/>
    </source>
</evidence>
<dbReference type="Proteomes" id="UP000789366">
    <property type="component" value="Unassembled WGS sequence"/>
</dbReference>
<gene>
    <name evidence="1" type="ORF">SPELUC_LOCUS3372</name>
</gene>
<name>A0ACA9L5Q4_9GLOM</name>
<proteinExistence type="predicted"/>
<reference evidence="1" key="1">
    <citation type="submission" date="2021-06" db="EMBL/GenBank/DDBJ databases">
        <authorList>
            <person name="Kallberg Y."/>
            <person name="Tangrot J."/>
            <person name="Rosling A."/>
        </authorList>
    </citation>
    <scope>NUCLEOTIDE SEQUENCE</scope>
    <source>
        <strain evidence="1">28 12/20/2015</strain>
    </source>
</reference>
<evidence type="ECO:0000313" key="1">
    <source>
        <dbReference type="EMBL" id="CAG8508713.1"/>
    </source>
</evidence>
<keyword evidence="2" id="KW-1185">Reference proteome</keyword>
<dbReference type="EMBL" id="CAJVPW010002548">
    <property type="protein sequence ID" value="CAG8508713.1"/>
    <property type="molecule type" value="Genomic_DNA"/>
</dbReference>
<sequence length="328" mass="38016">MGGMGQGHNTPKGKTAQDIVLWALESGYRHIDTATLYQNEEDIGIDQLYESTLKAVETSLSKFQTSYLDLVLVHSPKPGIQNRLECYKALQELVRQEKIKSIGVSNYRVKHLEELMDTNPEIIPTVNQIEVHPWHTRKEIVSYCIEHNIIIEAFSPLTRGKKFNDPTLVGITKKYNKSPAQILIRWGLQNNFIVLPKSMNKEHIVNNTNVYDFEIEQEDMKALGNLDESFVTTERQCNVKLNSTKSDQSLSYNNIFEIEKNCKRNVEDDLLYNIHELEELVALKFHNNKEDNYINFLVIVKLERKPDDEEIVLLEANHNNKDKKNKKF</sequence>
<feature type="non-terminal residue" evidence="1">
    <location>
        <position position="328"/>
    </location>
</feature>
<protein>
    <submittedName>
        <fullName evidence="1">4019_t:CDS:1</fullName>
    </submittedName>
</protein>